<dbReference type="AlphaFoldDB" id="A0A502F7B3"/>
<dbReference type="GO" id="GO:0080120">
    <property type="term" value="P:CAAX-box protein maturation"/>
    <property type="evidence" value="ECO:0007669"/>
    <property type="project" value="UniProtKB-ARBA"/>
</dbReference>
<feature type="transmembrane region" description="Helical" evidence="1">
    <location>
        <begin position="122"/>
        <end position="142"/>
    </location>
</feature>
<organism evidence="3 4">
    <name type="scientific">Flavobacterium pectinovorum</name>
    <dbReference type="NCBI Taxonomy" id="29533"/>
    <lineage>
        <taxon>Bacteria</taxon>
        <taxon>Pseudomonadati</taxon>
        <taxon>Bacteroidota</taxon>
        <taxon>Flavobacteriia</taxon>
        <taxon>Flavobacteriales</taxon>
        <taxon>Flavobacteriaceae</taxon>
        <taxon>Flavobacterium</taxon>
    </lineage>
</organism>
<feature type="transmembrane region" description="Helical" evidence="1">
    <location>
        <begin position="156"/>
        <end position="173"/>
    </location>
</feature>
<dbReference type="RefSeq" id="WP_140502869.1">
    <property type="nucleotide sequence ID" value="NZ_RCZH01000001.1"/>
</dbReference>
<keyword evidence="1" id="KW-0812">Transmembrane</keyword>
<keyword evidence="1" id="KW-0472">Membrane</keyword>
<accession>A0A502F7B3</accession>
<feature type="domain" description="CAAX prenyl protease 2/Lysostaphin resistance protein A-like" evidence="2">
    <location>
        <begin position="73"/>
        <end position="222"/>
    </location>
</feature>
<reference evidence="3 4" key="1">
    <citation type="journal article" date="2019" name="Environ. Microbiol.">
        <title>Species interactions and distinct microbial communities in high Arctic permafrost affected cryosols are associated with the CH4 and CO2 gas fluxes.</title>
        <authorList>
            <person name="Altshuler I."/>
            <person name="Hamel J."/>
            <person name="Turney S."/>
            <person name="Magnuson E."/>
            <person name="Levesque R."/>
            <person name="Greer C."/>
            <person name="Whyte L.G."/>
        </authorList>
    </citation>
    <scope>NUCLEOTIDE SEQUENCE [LARGE SCALE GENOMIC DNA]</scope>
    <source>
        <strain evidence="3 4">42</strain>
    </source>
</reference>
<proteinExistence type="predicted"/>
<evidence type="ECO:0000256" key="1">
    <source>
        <dbReference type="SAM" id="Phobius"/>
    </source>
</evidence>
<feature type="transmembrane region" description="Helical" evidence="1">
    <location>
        <begin position="72"/>
        <end position="91"/>
    </location>
</feature>
<dbReference type="GO" id="GO:0008237">
    <property type="term" value="F:metallopeptidase activity"/>
    <property type="evidence" value="ECO:0007669"/>
    <property type="project" value="UniProtKB-KW"/>
</dbReference>
<dbReference type="Pfam" id="PF02517">
    <property type="entry name" value="Rce1-like"/>
    <property type="match status" value="1"/>
</dbReference>
<feature type="transmembrane region" description="Helical" evidence="1">
    <location>
        <begin position="98"/>
        <end position="116"/>
    </location>
</feature>
<dbReference type="GO" id="GO:0006508">
    <property type="term" value="P:proteolysis"/>
    <property type="evidence" value="ECO:0007669"/>
    <property type="project" value="UniProtKB-KW"/>
</dbReference>
<sequence length="229" mass="27181">MTFNIFDNYHNENTLFKKIKYLLISLFFIYIGIALSAIIIACIDYFIVNILHYQSVKELFNKSTRMVNKRNVYYVILIGPFVEELLFRLVLNINKLNISIFLVLFCYAILGGKIESFDFINMFSYFKLLSSILVGAIVYLFIKKYNFEKLKEHKKIIIWFSIFAFGLFHLINISKVGQMYWQLSLLYPFYILPYFIIGYFITNLRLKYGFFWGCLLHVALNSIATLLMH</sequence>
<feature type="transmembrane region" description="Helical" evidence="1">
    <location>
        <begin position="179"/>
        <end position="201"/>
    </location>
</feature>
<keyword evidence="3" id="KW-0645">Protease</keyword>
<protein>
    <submittedName>
        <fullName evidence="3">CPBP family intramembrane metalloprotease</fullName>
    </submittedName>
</protein>
<evidence type="ECO:0000313" key="3">
    <source>
        <dbReference type="EMBL" id="TPG45258.1"/>
    </source>
</evidence>
<keyword evidence="4" id="KW-1185">Reference proteome</keyword>
<name>A0A502F7B3_9FLAO</name>
<feature type="transmembrane region" description="Helical" evidence="1">
    <location>
        <begin position="208"/>
        <end position="228"/>
    </location>
</feature>
<evidence type="ECO:0000259" key="2">
    <source>
        <dbReference type="Pfam" id="PF02517"/>
    </source>
</evidence>
<dbReference type="EMBL" id="RCZH01000001">
    <property type="protein sequence ID" value="TPG45258.1"/>
    <property type="molecule type" value="Genomic_DNA"/>
</dbReference>
<dbReference type="OrthoDB" id="1443714at2"/>
<dbReference type="Proteomes" id="UP000319700">
    <property type="component" value="Unassembled WGS sequence"/>
</dbReference>
<dbReference type="InterPro" id="IPR003675">
    <property type="entry name" value="Rce1/LyrA-like_dom"/>
</dbReference>
<dbReference type="GO" id="GO:0004175">
    <property type="term" value="F:endopeptidase activity"/>
    <property type="evidence" value="ECO:0007669"/>
    <property type="project" value="UniProtKB-ARBA"/>
</dbReference>
<keyword evidence="3" id="KW-0482">Metalloprotease</keyword>
<comment type="caution">
    <text evidence="3">The sequence shown here is derived from an EMBL/GenBank/DDBJ whole genome shotgun (WGS) entry which is preliminary data.</text>
</comment>
<feature type="transmembrane region" description="Helical" evidence="1">
    <location>
        <begin position="21"/>
        <end position="52"/>
    </location>
</feature>
<evidence type="ECO:0000313" key="4">
    <source>
        <dbReference type="Proteomes" id="UP000319700"/>
    </source>
</evidence>
<keyword evidence="1" id="KW-1133">Transmembrane helix</keyword>
<keyword evidence="3" id="KW-0378">Hydrolase</keyword>
<gene>
    <name evidence="3" type="ORF">EAH81_01255</name>
</gene>